<dbReference type="Gene3D" id="3.40.190.10">
    <property type="entry name" value="Periplasmic binding protein-like II"/>
    <property type="match status" value="1"/>
</dbReference>
<dbReference type="AlphaFoldDB" id="A0A4U0Z7D7"/>
<name>A0A4U0Z7D7_9RHOB</name>
<evidence type="ECO:0000313" key="1">
    <source>
        <dbReference type="EMBL" id="TKA97483.1"/>
    </source>
</evidence>
<evidence type="ECO:0000313" key="2">
    <source>
        <dbReference type="Proteomes" id="UP000306340"/>
    </source>
</evidence>
<comment type="caution">
    <text evidence="1">The sequence shown here is derived from an EMBL/GenBank/DDBJ whole genome shotgun (WGS) entry which is preliminary data.</text>
</comment>
<reference evidence="1 2" key="1">
    <citation type="submission" date="2019-04" db="EMBL/GenBank/DDBJ databases">
        <title>Crypto-aerobic microbial life in anoxic (sulfidic) marine sediments.</title>
        <authorList>
            <person name="Bhattacharya S."/>
            <person name="Roy C."/>
            <person name="Mondal N."/>
            <person name="Sarkar J."/>
            <person name="Mandal S."/>
            <person name="Rameez M.J."/>
            <person name="Ghosh W."/>
        </authorList>
    </citation>
    <scope>NUCLEOTIDE SEQUENCE [LARGE SCALE GENOMIC DNA]</scope>
    <source>
        <strain evidence="1 2">SBBC</strain>
    </source>
</reference>
<protein>
    <submittedName>
        <fullName evidence="1">Signal peptide prediction</fullName>
    </submittedName>
</protein>
<dbReference type="SUPFAM" id="SSF53850">
    <property type="entry name" value="Periplasmic binding protein-like II"/>
    <property type="match status" value="1"/>
</dbReference>
<sequence>MTDADLASPALHASPRPALRVIARSELLPLPIRAEAERALGFPVAFEMIDDDSALRRVIGAPDSFDVYHQWHTVDLIWTGAAVQPIDISRIAQGEAISALARRQTGSVGLAPIFRKVFLQPDGHLGPAPTSQLAILPIVHGADCFAYRPQLREILGPDERESWGWLLDPRLHGQVAMLSDPVLGMLEAALATEAHLGVAFEDIGNLSIEDIDLIADGLIQRKKLGHFRAIWENYEESARLMRRGGVLAQSMFGPGAALLRRQGVPLRIADAIEGTRGWHVDLCISRETSGEMLEASYAYLNWWCGGWPTACLSRQGYYAILPEQARRHLSPAEWDYWYRGLPAATELTDPLGQVAVAKGDLREGGSYAERMSRVRVWNTYMDEHAYLIRRWREFLAA</sequence>
<dbReference type="Proteomes" id="UP000306340">
    <property type="component" value="Unassembled WGS sequence"/>
</dbReference>
<organism evidence="1 2">
    <name type="scientific">Cereibacter changlensis</name>
    <dbReference type="NCBI Taxonomy" id="402884"/>
    <lineage>
        <taxon>Bacteria</taxon>
        <taxon>Pseudomonadati</taxon>
        <taxon>Pseudomonadota</taxon>
        <taxon>Alphaproteobacteria</taxon>
        <taxon>Rhodobacterales</taxon>
        <taxon>Paracoccaceae</taxon>
        <taxon>Cereibacter</taxon>
    </lineage>
</organism>
<proteinExistence type="predicted"/>
<dbReference type="RefSeq" id="WP_136791718.1">
    <property type="nucleotide sequence ID" value="NZ_SWAU01000035.1"/>
</dbReference>
<dbReference type="EMBL" id="SWAU01000035">
    <property type="protein sequence ID" value="TKA97483.1"/>
    <property type="molecule type" value="Genomic_DNA"/>
</dbReference>
<accession>A0A4U0Z7D7</accession>
<gene>
    <name evidence="1" type="ORF">FAZ78_05840</name>
</gene>